<evidence type="ECO:0000259" key="3">
    <source>
        <dbReference type="Pfam" id="PF08338"/>
    </source>
</evidence>
<dbReference type="PANTHER" id="PTHR11092:SF0">
    <property type="entry name" value="EPIMERASE FAMILY PROTEIN SDR39U1"/>
    <property type="match status" value="1"/>
</dbReference>
<reference evidence="5" key="1">
    <citation type="journal article" date="2019" name="Int. J. Syst. Evol. Microbiol.">
        <title>The Global Catalogue of Microorganisms (GCM) 10K type strain sequencing project: providing services to taxonomists for standard genome sequencing and annotation.</title>
        <authorList>
            <consortium name="The Broad Institute Genomics Platform"/>
            <consortium name="The Broad Institute Genome Sequencing Center for Infectious Disease"/>
            <person name="Wu L."/>
            <person name="Ma J."/>
        </authorList>
    </citation>
    <scope>NUCLEOTIDE SEQUENCE [LARGE SCALE GENOMIC DNA]</scope>
    <source>
        <strain evidence="5">JCM 18053</strain>
    </source>
</reference>
<protein>
    <recommendedName>
        <fullName evidence="6">TIGR01777 family protein</fullName>
    </recommendedName>
</protein>
<proteinExistence type="inferred from homology"/>
<evidence type="ECO:0000313" key="5">
    <source>
        <dbReference type="Proteomes" id="UP001499852"/>
    </source>
</evidence>
<dbReference type="InterPro" id="IPR036291">
    <property type="entry name" value="NAD(P)-bd_dom_sf"/>
</dbReference>
<dbReference type="EMBL" id="BAABIA010000008">
    <property type="protein sequence ID" value="GAA5145693.1"/>
    <property type="molecule type" value="Genomic_DNA"/>
</dbReference>
<dbReference type="SUPFAM" id="SSF51735">
    <property type="entry name" value="NAD(P)-binding Rossmann-fold domains"/>
    <property type="match status" value="1"/>
</dbReference>
<dbReference type="NCBIfam" id="TIGR01777">
    <property type="entry name" value="yfcH"/>
    <property type="match status" value="1"/>
</dbReference>
<evidence type="ECO:0000313" key="4">
    <source>
        <dbReference type="EMBL" id="GAA5145693.1"/>
    </source>
</evidence>
<dbReference type="InterPro" id="IPR013549">
    <property type="entry name" value="DUF1731"/>
</dbReference>
<dbReference type="PANTHER" id="PTHR11092">
    <property type="entry name" value="SUGAR NUCLEOTIDE EPIMERASE RELATED"/>
    <property type="match status" value="1"/>
</dbReference>
<comment type="caution">
    <text evidence="4">The sequence shown here is derived from an EMBL/GenBank/DDBJ whole genome shotgun (WGS) entry which is preliminary data.</text>
</comment>
<dbReference type="Pfam" id="PF08338">
    <property type="entry name" value="DUF1731"/>
    <property type="match status" value="1"/>
</dbReference>
<evidence type="ECO:0000259" key="2">
    <source>
        <dbReference type="Pfam" id="PF01370"/>
    </source>
</evidence>
<evidence type="ECO:0000256" key="1">
    <source>
        <dbReference type="ARBA" id="ARBA00009353"/>
    </source>
</evidence>
<dbReference type="Pfam" id="PF01370">
    <property type="entry name" value="Epimerase"/>
    <property type="match status" value="1"/>
</dbReference>
<accession>A0ABP9PFD7</accession>
<comment type="similarity">
    <text evidence="1">Belongs to the NAD(P)-dependent epimerase/dehydratase family. SDR39U1 subfamily.</text>
</comment>
<dbReference type="Gene3D" id="3.40.50.720">
    <property type="entry name" value="NAD(P)-binding Rossmann-like Domain"/>
    <property type="match status" value="1"/>
</dbReference>
<gene>
    <name evidence="4" type="ORF">GCM10023213_37640</name>
</gene>
<dbReference type="InterPro" id="IPR010099">
    <property type="entry name" value="SDR39U1"/>
</dbReference>
<sequence length="298" mass="32591">MRIGITGATGLIGRAFAKLATASGHEVIAYSRQKTPLRDAAHTLQLPAETPAKLPETRLDVLVHLAGESLMGLWTADKKNRIWKSRVDLTQAIMAHLQSWSTENRPTTVLAASGIGYYGSRGDSLLDEQSSQGTGFLADLCGQWEGAARQATTWGARVVHLRTSMVLAENGGAYPLMSRAFRYGLGGRLGKGRQWMSWIHVEDEAALMLWAIENSQVTGPLNLCSPHPELNCNFTTKLAHSLKRPAFLHAPALALRLLLRGMAEEMLLCSQRAIPNQATNLGYRFAYPKLEDAFVALS</sequence>
<dbReference type="InterPro" id="IPR001509">
    <property type="entry name" value="Epimerase_deHydtase"/>
</dbReference>
<evidence type="ECO:0008006" key="6">
    <source>
        <dbReference type="Google" id="ProtNLM"/>
    </source>
</evidence>
<organism evidence="4 5">
    <name type="scientific">Prosthecobacter algae</name>
    <dbReference type="NCBI Taxonomy" id="1144682"/>
    <lineage>
        <taxon>Bacteria</taxon>
        <taxon>Pseudomonadati</taxon>
        <taxon>Verrucomicrobiota</taxon>
        <taxon>Verrucomicrobiia</taxon>
        <taxon>Verrucomicrobiales</taxon>
        <taxon>Verrucomicrobiaceae</taxon>
        <taxon>Prosthecobacter</taxon>
    </lineage>
</organism>
<dbReference type="RefSeq" id="WP_345737943.1">
    <property type="nucleotide sequence ID" value="NZ_BAABIA010000008.1"/>
</dbReference>
<name>A0ABP9PFD7_9BACT</name>
<feature type="domain" description="NAD-dependent epimerase/dehydratase" evidence="2">
    <location>
        <begin position="5"/>
        <end position="216"/>
    </location>
</feature>
<dbReference type="Proteomes" id="UP001499852">
    <property type="component" value="Unassembled WGS sequence"/>
</dbReference>
<keyword evidence="5" id="KW-1185">Reference proteome</keyword>
<feature type="domain" description="DUF1731" evidence="3">
    <location>
        <begin position="250"/>
        <end position="295"/>
    </location>
</feature>